<accession>A0AB39SGP1</accession>
<proteinExistence type="predicted"/>
<evidence type="ECO:0000313" key="3">
    <source>
        <dbReference type="EMBL" id="XDQ66011.1"/>
    </source>
</evidence>
<dbReference type="EMBL" id="CP163440">
    <property type="protein sequence ID" value="XDQ66011.1"/>
    <property type="molecule type" value="Genomic_DNA"/>
</dbReference>
<dbReference type="Gene3D" id="3.10.450.50">
    <property type="match status" value="1"/>
</dbReference>
<dbReference type="InterPro" id="IPR032710">
    <property type="entry name" value="NTF2-like_dom_sf"/>
</dbReference>
<dbReference type="AlphaFoldDB" id="A0AB39SGP1"/>
<gene>
    <name evidence="3" type="ORF">AB5J50_37000</name>
</gene>
<evidence type="ECO:0000259" key="2">
    <source>
        <dbReference type="Pfam" id="PF12680"/>
    </source>
</evidence>
<dbReference type="InterPro" id="IPR037401">
    <property type="entry name" value="SnoaL-like"/>
</dbReference>
<feature type="region of interest" description="Disordered" evidence="1">
    <location>
        <begin position="126"/>
        <end position="146"/>
    </location>
</feature>
<reference evidence="3" key="1">
    <citation type="submission" date="2024-07" db="EMBL/GenBank/DDBJ databases">
        <authorList>
            <person name="Yu S.T."/>
        </authorList>
    </citation>
    <scope>NUCLEOTIDE SEQUENCE</scope>
    <source>
        <strain evidence="3">R35</strain>
    </source>
</reference>
<dbReference type="RefSeq" id="WP_369262901.1">
    <property type="nucleotide sequence ID" value="NZ_CP163440.1"/>
</dbReference>
<organism evidence="3">
    <name type="scientific">Streptomyces sp. R35</name>
    <dbReference type="NCBI Taxonomy" id="3238630"/>
    <lineage>
        <taxon>Bacteria</taxon>
        <taxon>Bacillati</taxon>
        <taxon>Actinomycetota</taxon>
        <taxon>Actinomycetes</taxon>
        <taxon>Kitasatosporales</taxon>
        <taxon>Streptomycetaceae</taxon>
        <taxon>Streptomyces</taxon>
    </lineage>
</organism>
<evidence type="ECO:0000256" key="1">
    <source>
        <dbReference type="SAM" id="MobiDB-lite"/>
    </source>
</evidence>
<name>A0AB39SGP1_9ACTN</name>
<dbReference type="Pfam" id="PF12680">
    <property type="entry name" value="SnoaL_2"/>
    <property type="match status" value="1"/>
</dbReference>
<feature type="domain" description="SnoaL-like" evidence="2">
    <location>
        <begin position="27"/>
        <end position="118"/>
    </location>
</feature>
<dbReference type="SUPFAM" id="SSF54427">
    <property type="entry name" value="NTF2-like"/>
    <property type="match status" value="1"/>
</dbReference>
<sequence length="146" mass="16557">MDPVRHIKRLEETAISTPEQNKDVVLRAFDTLFHQRDYAAAAELWSEDYIQHSRHIAPGRDGLFDLVRSLPPTLRYEHQLAVADGDYVILYGRYSGTGQTASVVADVVRIDNGKLAEHWDVWEDEATRTESAGDSPMFGDTFPPER</sequence>
<protein>
    <submittedName>
        <fullName evidence="3">Nuclear transport factor 2 family protein</fullName>
    </submittedName>
</protein>